<comment type="caution">
    <text evidence="1">The sequence shown here is derived from an EMBL/GenBank/DDBJ whole genome shotgun (WGS) entry which is preliminary data.</text>
</comment>
<keyword evidence="2" id="KW-1185">Reference proteome</keyword>
<organism evidence="1 2">
    <name type="scientific">Triparma retinervis</name>
    <dbReference type="NCBI Taxonomy" id="2557542"/>
    <lineage>
        <taxon>Eukaryota</taxon>
        <taxon>Sar</taxon>
        <taxon>Stramenopiles</taxon>
        <taxon>Ochrophyta</taxon>
        <taxon>Bolidophyceae</taxon>
        <taxon>Parmales</taxon>
        <taxon>Triparmaceae</taxon>
        <taxon>Triparma</taxon>
    </lineage>
</organism>
<accession>A0A9W7G4Z6</accession>
<dbReference type="Proteomes" id="UP001165082">
    <property type="component" value="Unassembled WGS sequence"/>
</dbReference>
<dbReference type="EMBL" id="BRXZ01007699">
    <property type="protein sequence ID" value="GMI32318.1"/>
    <property type="molecule type" value="Genomic_DNA"/>
</dbReference>
<protein>
    <submittedName>
        <fullName evidence="1">Uncharacterized protein</fullName>
    </submittedName>
</protein>
<dbReference type="Pfam" id="PF18143">
    <property type="entry name" value="HAD_SAK_2"/>
    <property type="match status" value="1"/>
</dbReference>
<proteinExistence type="predicted"/>
<dbReference type="OrthoDB" id="410307at2759"/>
<gene>
    <name evidence="1" type="ORF">TrRE_jg6374</name>
</gene>
<dbReference type="AlphaFoldDB" id="A0A9W7G4Z6"/>
<evidence type="ECO:0000313" key="1">
    <source>
        <dbReference type="EMBL" id="GMI32318.1"/>
    </source>
</evidence>
<name>A0A9W7G4Z6_9STRA</name>
<evidence type="ECO:0000313" key="2">
    <source>
        <dbReference type="Proteomes" id="UP001165082"/>
    </source>
</evidence>
<sequence>MNHPIIFLDIDGVLNTDMMCTAHPSALHPKLMKRLANLITATSSHLVISSTWRRDLNYLEVLYEHLQKVGLDKDEIIKGFTPVFSSLDNTRKPGEKREALRIREIASYLSSNPTTSPMVVIDDLDLKEVEEVTNAKFIKSNPESGLSERNVEEAVLHLRGE</sequence>
<reference evidence="1" key="1">
    <citation type="submission" date="2022-07" db="EMBL/GenBank/DDBJ databases">
        <title>Genome analysis of Parmales, a sister group of diatoms, reveals the evolutionary specialization of diatoms from phago-mixotrophs to photoautotrophs.</title>
        <authorList>
            <person name="Ban H."/>
            <person name="Sato S."/>
            <person name="Yoshikawa S."/>
            <person name="Kazumasa Y."/>
            <person name="Nakamura Y."/>
            <person name="Ichinomiya M."/>
            <person name="Saitoh K."/>
            <person name="Sato N."/>
            <person name="Blanc-Mathieu R."/>
            <person name="Endo H."/>
            <person name="Kuwata A."/>
            <person name="Ogata H."/>
        </authorList>
    </citation>
    <scope>NUCLEOTIDE SEQUENCE</scope>
</reference>